<dbReference type="AlphaFoldDB" id="A0A8S9FCQ6"/>
<name>A0A8S9FCQ6_BRACR</name>
<evidence type="ECO:0000313" key="2">
    <source>
        <dbReference type="EMBL" id="KAF2530744.1"/>
    </source>
</evidence>
<proteinExistence type="predicted"/>
<reference evidence="2" key="1">
    <citation type="submission" date="2019-12" db="EMBL/GenBank/DDBJ databases">
        <title>Genome sequencing and annotation of Brassica cretica.</title>
        <authorList>
            <person name="Studholme D.J."/>
            <person name="Sarris P.F."/>
        </authorList>
    </citation>
    <scope>NUCLEOTIDE SEQUENCE</scope>
    <source>
        <strain evidence="3">PFS-001/15</strain>
        <strain evidence="2">PFS-102/07</strain>
        <tissue evidence="2">Leaf</tissue>
    </source>
</reference>
<organism evidence="2">
    <name type="scientific">Brassica cretica</name>
    <name type="common">Mustard</name>
    <dbReference type="NCBI Taxonomy" id="69181"/>
    <lineage>
        <taxon>Eukaryota</taxon>
        <taxon>Viridiplantae</taxon>
        <taxon>Streptophyta</taxon>
        <taxon>Embryophyta</taxon>
        <taxon>Tracheophyta</taxon>
        <taxon>Spermatophyta</taxon>
        <taxon>Magnoliopsida</taxon>
        <taxon>eudicotyledons</taxon>
        <taxon>Gunneridae</taxon>
        <taxon>Pentapetalae</taxon>
        <taxon>rosids</taxon>
        <taxon>malvids</taxon>
        <taxon>Brassicales</taxon>
        <taxon>Brassicaceae</taxon>
        <taxon>Brassiceae</taxon>
        <taxon>Brassica</taxon>
    </lineage>
</organism>
<dbReference type="Pfam" id="PF13456">
    <property type="entry name" value="RVT_3"/>
    <property type="match status" value="1"/>
</dbReference>
<dbReference type="GO" id="GO:0003676">
    <property type="term" value="F:nucleic acid binding"/>
    <property type="evidence" value="ECO:0007669"/>
    <property type="project" value="InterPro"/>
</dbReference>
<feature type="domain" description="RNase H type-1" evidence="1">
    <location>
        <begin position="2"/>
        <end position="64"/>
    </location>
</feature>
<evidence type="ECO:0000313" key="3">
    <source>
        <dbReference type="EMBL" id="KAF2552834.1"/>
    </source>
</evidence>
<dbReference type="EMBL" id="QGKY02002305">
    <property type="protein sequence ID" value="KAF2530744.1"/>
    <property type="molecule type" value="Genomic_DNA"/>
</dbReference>
<accession>A0A8S9FCQ6</accession>
<dbReference type="Proteomes" id="UP000712281">
    <property type="component" value="Unassembled WGS sequence"/>
</dbReference>
<comment type="caution">
    <text evidence="2">The sequence shown here is derived from an EMBL/GenBank/DDBJ whole genome shotgun (WGS) entry which is preliminary data.</text>
</comment>
<dbReference type="EMBL" id="QGKW02001988">
    <property type="protein sequence ID" value="KAF2552834.1"/>
    <property type="molecule type" value="Genomic_DNA"/>
</dbReference>
<gene>
    <name evidence="3" type="ORF">F2Q68_00035964</name>
    <name evidence="2" type="ORF">F2Q70_00031535</name>
</gene>
<sequence>MVLTTEDGMMISGSFASNQVFTPLHAEFQALLWAIKSSIQLDHSSMTFERDFLQLVNLVEEDEEDN</sequence>
<protein>
    <recommendedName>
        <fullName evidence="1">RNase H type-1 domain-containing protein</fullName>
    </recommendedName>
</protein>
<dbReference type="GO" id="GO:0004523">
    <property type="term" value="F:RNA-DNA hybrid ribonuclease activity"/>
    <property type="evidence" value="ECO:0007669"/>
    <property type="project" value="InterPro"/>
</dbReference>
<dbReference type="InterPro" id="IPR002156">
    <property type="entry name" value="RNaseH_domain"/>
</dbReference>
<evidence type="ECO:0000259" key="1">
    <source>
        <dbReference type="Pfam" id="PF13456"/>
    </source>
</evidence>